<gene>
    <name evidence="2" type="ORF">CFP56_022274</name>
</gene>
<dbReference type="InterPro" id="IPR032675">
    <property type="entry name" value="LRR_dom_sf"/>
</dbReference>
<name>A0AAW0KCX8_QUESU</name>
<feature type="chain" id="PRO_5043698944" evidence="1">
    <location>
        <begin position="17"/>
        <end position="332"/>
    </location>
</feature>
<protein>
    <submittedName>
        <fullName evidence="2">Uncharacterized protein</fullName>
    </submittedName>
</protein>
<keyword evidence="3" id="KW-1185">Reference proteome</keyword>
<dbReference type="Gene3D" id="3.80.10.10">
    <property type="entry name" value="Ribonuclease Inhibitor"/>
    <property type="match status" value="1"/>
</dbReference>
<dbReference type="AlphaFoldDB" id="A0AAW0KCX8"/>
<evidence type="ECO:0000313" key="2">
    <source>
        <dbReference type="EMBL" id="KAK7836665.1"/>
    </source>
</evidence>
<feature type="signal peptide" evidence="1">
    <location>
        <begin position="1"/>
        <end position="16"/>
    </location>
</feature>
<evidence type="ECO:0000313" key="3">
    <source>
        <dbReference type="Proteomes" id="UP000237347"/>
    </source>
</evidence>
<keyword evidence="1" id="KW-0732">Signal</keyword>
<reference evidence="2 3" key="1">
    <citation type="journal article" date="2018" name="Sci. Data">
        <title>The draft genome sequence of cork oak.</title>
        <authorList>
            <person name="Ramos A.M."/>
            <person name="Usie A."/>
            <person name="Barbosa P."/>
            <person name="Barros P.M."/>
            <person name="Capote T."/>
            <person name="Chaves I."/>
            <person name="Simoes F."/>
            <person name="Abreu I."/>
            <person name="Carrasquinho I."/>
            <person name="Faro C."/>
            <person name="Guimaraes J.B."/>
            <person name="Mendonca D."/>
            <person name="Nobrega F."/>
            <person name="Rodrigues L."/>
            <person name="Saibo N.J.M."/>
            <person name="Varela M.C."/>
            <person name="Egas C."/>
            <person name="Matos J."/>
            <person name="Miguel C.M."/>
            <person name="Oliveira M.M."/>
            <person name="Ricardo C.P."/>
            <person name="Goncalves S."/>
        </authorList>
    </citation>
    <scope>NUCLEOTIDE SEQUENCE [LARGE SCALE GENOMIC DNA]</scope>
    <source>
        <strain evidence="3">cv. HL8</strain>
    </source>
</reference>
<dbReference type="EMBL" id="PKMF04000347">
    <property type="protein sequence ID" value="KAK7836665.1"/>
    <property type="molecule type" value="Genomic_DNA"/>
</dbReference>
<organism evidence="2 3">
    <name type="scientific">Quercus suber</name>
    <name type="common">Cork oak</name>
    <dbReference type="NCBI Taxonomy" id="58331"/>
    <lineage>
        <taxon>Eukaryota</taxon>
        <taxon>Viridiplantae</taxon>
        <taxon>Streptophyta</taxon>
        <taxon>Embryophyta</taxon>
        <taxon>Tracheophyta</taxon>
        <taxon>Spermatophyta</taxon>
        <taxon>Magnoliopsida</taxon>
        <taxon>eudicotyledons</taxon>
        <taxon>Gunneridae</taxon>
        <taxon>Pentapetalae</taxon>
        <taxon>rosids</taxon>
        <taxon>fabids</taxon>
        <taxon>Fagales</taxon>
        <taxon>Fagaceae</taxon>
        <taxon>Quercus</taxon>
    </lineage>
</organism>
<evidence type="ECO:0000256" key="1">
    <source>
        <dbReference type="SAM" id="SignalP"/>
    </source>
</evidence>
<comment type="caution">
    <text evidence="2">The sequence shown here is derived from an EMBL/GenBank/DDBJ whole genome shotgun (WGS) entry which is preliminary data.</text>
</comment>
<proteinExistence type="predicted"/>
<sequence length="332" mass="38179">LIQLIMSFLCSMLCSCTKFEYEFIQKGFHELTNFLVRANKSQMQEEEDIPSAKLRPTCNSFNNFSGPTGFLCLTKLDLSHLRIKVELDSWMQPNYFPVLTDLSLASIGIVTIPESISRFTRLLCLNIEDCKDLLEIPRLPQSIRTVDAQNCCRLDTQSSSRLLNHFREILEILPNRVGEAATSFYSEQPQIGKRQYLILPVTEIPKWFNFNHHQSVGNPVSFLVGPKFSNLVVCIAFPSEDVGYGRKFDIFINGKRQFAKYMWGADGNYDHVWLIYGKVNILNPSEKNRIEVDVRPRFSVTERIRIYVECICCPQKPKISPASSMDQCAFYN</sequence>
<dbReference type="Proteomes" id="UP000237347">
    <property type="component" value="Unassembled WGS sequence"/>
</dbReference>
<dbReference type="SUPFAM" id="SSF52058">
    <property type="entry name" value="L domain-like"/>
    <property type="match status" value="1"/>
</dbReference>
<feature type="non-terminal residue" evidence="2">
    <location>
        <position position="1"/>
    </location>
</feature>
<accession>A0AAW0KCX8</accession>